<dbReference type="RefSeq" id="WP_008503875.1">
    <property type="nucleotide sequence ID" value="NZ_CM001403.1"/>
</dbReference>
<dbReference type="EMBL" id="CM001403">
    <property type="protein sequence ID" value="EHQ24334.1"/>
    <property type="molecule type" value="Genomic_DNA"/>
</dbReference>
<proteinExistence type="predicted"/>
<dbReference type="Proteomes" id="UP000002774">
    <property type="component" value="Chromosome"/>
</dbReference>
<dbReference type="OrthoDB" id="822841at2"/>
<evidence type="ECO:0000313" key="2">
    <source>
        <dbReference type="Proteomes" id="UP000002774"/>
    </source>
</evidence>
<dbReference type="HOGENOM" id="CLU_1794333_0_0_10"/>
<evidence type="ECO:0000313" key="1">
    <source>
        <dbReference type="EMBL" id="EHQ24334.1"/>
    </source>
</evidence>
<organism evidence="1 2">
    <name type="scientific">Mucilaginibacter paludis DSM 18603</name>
    <dbReference type="NCBI Taxonomy" id="714943"/>
    <lineage>
        <taxon>Bacteria</taxon>
        <taxon>Pseudomonadati</taxon>
        <taxon>Bacteroidota</taxon>
        <taxon>Sphingobacteriia</taxon>
        <taxon>Sphingobacteriales</taxon>
        <taxon>Sphingobacteriaceae</taxon>
        <taxon>Mucilaginibacter</taxon>
    </lineage>
</organism>
<accession>H1YER7</accession>
<reference evidence="1" key="1">
    <citation type="submission" date="2011-09" db="EMBL/GenBank/DDBJ databases">
        <title>The permanent draft genome of Mucilaginibacter paludis DSM 18603.</title>
        <authorList>
            <consortium name="US DOE Joint Genome Institute (JGI-PGF)"/>
            <person name="Lucas S."/>
            <person name="Han J."/>
            <person name="Lapidus A."/>
            <person name="Bruce D."/>
            <person name="Goodwin L."/>
            <person name="Pitluck S."/>
            <person name="Peters L."/>
            <person name="Kyrpides N."/>
            <person name="Mavromatis K."/>
            <person name="Ivanova N."/>
            <person name="Mikhailova N."/>
            <person name="Held B."/>
            <person name="Detter J.C."/>
            <person name="Tapia R."/>
            <person name="Han C."/>
            <person name="Land M."/>
            <person name="Hauser L."/>
            <person name="Markowitz V."/>
            <person name="Cheng J.-F."/>
            <person name="Hugenholtz P."/>
            <person name="Woyke T."/>
            <person name="Wu D."/>
            <person name="Tindall B."/>
            <person name="Brambilla E."/>
            <person name="Klenk H.-P."/>
            <person name="Eisen J.A."/>
        </authorList>
    </citation>
    <scope>NUCLEOTIDE SEQUENCE [LARGE SCALE GENOMIC DNA]</scope>
    <source>
        <strain evidence="1">DSM 18603</strain>
    </source>
</reference>
<sequence length="144" mass="16444">MDILNWIDKKYTDIENDKLYKEYFSSISLEEGIDVLFLLNLSMGIDIILNKNYHVKGIHFYSGSQKGGSRFEGNLPFNLDFSFSQQDTRSLLGMPNSSGGGDFSFLYGVVPDWDKYLFDSYSLNLQFSKDKLTIDLITVDSLFG</sequence>
<name>H1YER7_9SPHI</name>
<gene>
    <name evidence="1" type="ORF">Mucpa_0133</name>
</gene>
<dbReference type="AlphaFoldDB" id="H1YER7"/>
<protein>
    <submittedName>
        <fullName evidence="1">Uncharacterized protein</fullName>
    </submittedName>
</protein>
<dbReference type="STRING" id="714943.Mucpa_0133"/>
<keyword evidence="2" id="KW-1185">Reference proteome</keyword>